<feature type="domain" description="DUF4082" evidence="5">
    <location>
        <begin position="924"/>
        <end position="1061"/>
    </location>
</feature>
<feature type="domain" description="DUF4082" evidence="5">
    <location>
        <begin position="654"/>
        <end position="798"/>
    </location>
</feature>
<dbReference type="Gene3D" id="2.60.40.3710">
    <property type="match status" value="1"/>
</dbReference>
<keyword evidence="8" id="KW-1185">Reference proteome</keyword>
<feature type="compositionally biased region" description="Polar residues" evidence="2">
    <location>
        <begin position="566"/>
        <end position="578"/>
    </location>
</feature>
<dbReference type="SUPFAM" id="SSF81296">
    <property type="entry name" value="E set domains"/>
    <property type="match status" value="1"/>
</dbReference>
<dbReference type="Pfam" id="PF13205">
    <property type="entry name" value="Big_5"/>
    <property type="match status" value="4"/>
</dbReference>
<dbReference type="Pfam" id="PF13313">
    <property type="entry name" value="DUF4082"/>
    <property type="match status" value="3"/>
</dbReference>
<dbReference type="InterPro" id="IPR025141">
    <property type="entry name" value="DUF4082"/>
</dbReference>
<dbReference type="InterPro" id="IPR032812">
    <property type="entry name" value="SbsA_Ig"/>
</dbReference>
<feature type="domain" description="SbsA Ig-like" evidence="4">
    <location>
        <begin position="1072"/>
        <end position="1164"/>
    </location>
</feature>
<evidence type="ECO:0008006" key="9">
    <source>
        <dbReference type="Google" id="ProtNLM"/>
    </source>
</evidence>
<proteinExistence type="predicted"/>
<dbReference type="Pfam" id="PF17957">
    <property type="entry name" value="Big_7"/>
    <property type="match status" value="1"/>
</dbReference>
<evidence type="ECO:0000256" key="2">
    <source>
        <dbReference type="SAM" id="MobiDB-lite"/>
    </source>
</evidence>
<feature type="domain" description="DUF4082" evidence="5">
    <location>
        <begin position="1181"/>
        <end position="1322"/>
    </location>
</feature>
<feature type="domain" description="SbsA Ig-like" evidence="4">
    <location>
        <begin position="807"/>
        <end position="906"/>
    </location>
</feature>
<feature type="domain" description="SbsA Ig-like" evidence="4">
    <location>
        <begin position="1434"/>
        <end position="1497"/>
    </location>
</feature>
<comment type="caution">
    <text evidence="7">The sequence shown here is derived from an EMBL/GenBank/DDBJ whole genome shotgun (WGS) entry which is preliminary data.</text>
</comment>
<dbReference type="Proteomes" id="UP000237340">
    <property type="component" value="Unassembled WGS sequence"/>
</dbReference>
<keyword evidence="3" id="KW-0812">Transmembrane</keyword>
<keyword evidence="1" id="KW-0732">Signal</keyword>
<feature type="transmembrane region" description="Helical" evidence="3">
    <location>
        <begin position="21"/>
        <end position="43"/>
    </location>
</feature>
<keyword evidence="3" id="KW-0472">Membrane</keyword>
<evidence type="ECO:0000313" key="7">
    <source>
        <dbReference type="EMBL" id="POH69387.1"/>
    </source>
</evidence>
<sequence>MSERLPAVDGRARTSTFFQTFGSLAAKALATVIVVVSGLLIPLGALPANAAGCGTAPNPIVCENALPGTAASVWDISGAGDPSIQGFSTDISTNVGGTVGFKIDTNARAYTIAIYRTGWYQGNGARKIADVTPAAALPQSQPQCITEAATEFYDCGNWALSASWPVPADAVSGVYIALLTRTDTGGQSHITFVVRDQASTSQVLFQTSDPTWQAYNTYGGSDFYQGADNGRAYKVSYNRPVATRGGIDGRDFYFSNEYPAVRFLEKNGYDVSYFSGVDTDRFGASLKNHEVFLSVGHDEYWSGAQRKNVEAARDAGVNLQFLSGNEVYWRTRYEPSADSSATAYRTLVSYKETWSQRKIDPSAEWTGTWRDPRFASSANGGGLPENGLTGTQYQSNYSDLPVTVSAAEGKTRLWRNTGLSSLAAGTSAALAPHTVGYESNEDIDNGFRPAGLIRLSTTTGSVPEYLTDFGNTVRQGSTTHHVTLYKAPSGALVFSAGSVQWTWGLDREHDGPGAPADVRMQQAQVNLLADMGATPATLAAGLVATTASTDTTAPSVTVTSPAAGTSVPNGASTTISGTATDSGGVVAGVEVSTDGGNSWSAATGTSNWSYTYVQHGVATQSIRIRAIDDSANYPTTPTTLAVTVTGPHSVFGAQAPAKPDSQDPSAVELGLRVTPTENGTIDGIRFYKSTANTGTHTGSLWSSTGTRLATATFTNETASGWQTATFATPVTVTAGTTYVASYWAPRGRYSADDDPWAYRGVTRAPLAVAGGFGAQPASVYNTNGDFPTDIYGQSNYYVDAVFTRSGNTAPSATAQSPGPGSSSVALNTAISATISTEVVASSVAFTVRNAQGAAVAGSTSYTAATRVATFTPTSALAEATTYTVTLAARDAAGAALSSGGTWSFTTVQAAPGSGCPCSLYDDSTTPSVVTVADNQAVTLGVRFSAQTAGQITGIKFYKGPGNTGSHTGTLWASDGTVLASGTFTAESTSGWQTLVFASPVSIQAATEYVAGYRTTVGQYSATPGGYSAAYTRGPLSAGVNAGTFSYAAGFPTNQTSTDYLVDVVFTGGGAAAVAVSSTTPAAGATGVAATATVSATLTAAPASGTPSLSVSDETGAVAGASTYNASTRVVTFTPVAALPAGTAHSAVVSLAGAALPGGSWSFTTAAAPGTGTSYSLLGNLTPAEAASPDDTSPVELGMSFSSAESGSVTAIRFYKGSANTGTHTGSLWSSTGQRLATVTFTNETASGWQTAQLATPVVLTAGQTYVVSYFAPNGRYASTTNFFSTPRTVGPLTAGTANNGRYLYASAGGFPESTWQAANYFVDVVFSTSTTTPPAAVTVSSTTPAAGATNVAVSGAVSATLSAAPASGTPTLALSSAAGPVAGTSAYNATTRVVTFTPAAALAASTSYSAAVTLAGAAVSGGAWSFTTAAAPAAVTVSSTTPAAGATNVAVSGAVSATLSAAPASGTPTLALSRAGTSVAGTSAYNATTRVVTFTPAA</sequence>
<feature type="region of interest" description="Disordered" evidence="2">
    <location>
        <begin position="555"/>
        <end position="578"/>
    </location>
</feature>
<feature type="domain" description="N,N-dimethylformamidase beta subunit-like C-terminal" evidence="6">
    <location>
        <begin position="111"/>
        <end position="508"/>
    </location>
</feature>
<gene>
    <name evidence="7" type="ORF">C3B61_01915</name>
</gene>
<dbReference type="EMBL" id="PPXD01000004">
    <property type="protein sequence ID" value="POH69387.1"/>
    <property type="molecule type" value="Genomic_DNA"/>
</dbReference>
<evidence type="ECO:0000259" key="4">
    <source>
        <dbReference type="Pfam" id="PF13205"/>
    </source>
</evidence>
<evidence type="ECO:0000313" key="8">
    <source>
        <dbReference type="Proteomes" id="UP000237340"/>
    </source>
</evidence>
<feature type="non-terminal residue" evidence="7">
    <location>
        <position position="1498"/>
    </location>
</feature>
<feature type="domain" description="SbsA Ig-like" evidence="4">
    <location>
        <begin position="1336"/>
        <end position="1428"/>
    </location>
</feature>
<evidence type="ECO:0000256" key="1">
    <source>
        <dbReference type="ARBA" id="ARBA00022729"/>
    </source>
</evidence>
<dbReference type="Gene3D" id="2.60.40.650">
    <property type="match status" value="1"/>
</dbReference>
<reference evidence="7 8" key="1">
    <citation type="submission" date="2018-01" db="EMBL/GenBank/DDBJ databases">
        <title>Cryobacterium sp. nov., from glaciers in China.</title>
        <authorList>
            <person name="Liu Q."/>
            <person name="Xin Y.-H."/>
        </authorList>
    </citation>
    <scope>NUCLEOTIDE SEQUENCE [LARGE SCALE GENOMIC DNA]</scope>
    <source>
        <strain evidence="7 8">TMN-42</strain>
    </source>
</reference>
<dbReference type="InterPro" id="IPR014756">
    <property type="entry name" value="Ig_E-set"/>
</dbReference>
<evidence type="ECO:0000259" key="5">
    <source>
        <dbReference type="Pfam" id="PF13313"/>
    </source>
</evidence>
<dbReference type="InterPro" id="IPR014755">
    <property type="entry name" value="Cu-Rt/internalin_Ig-like"/>
</dbReference>
<dbReference type="Pfam" id="PF20254">
    <property type="entry name" value="DMFA2_C"/>
    <property type="match status" value="1"/>
</dbReference>
<dbReference type="Gene3D" id="2.60.40.1220">
    <property type="match status" value="1"/>
</dbReference>
<accession>A0A2S3ZLN8</accession>
<evidence type="ECO:0000259" key="6">
    <source>
        <dbReference type="Pfam" id="PF20254"/>
    </source>
</evidence>
<dbReference type="InterPro" id="IPR046540">
    <property type="entry name" value="DMFA2_C"/>
</dbReference>
<name>A0A2S3ZLN8_9MICO</name>
<organism evidence="7 8">
    <name type="scientific">Cryobacterium zongtaii</name>
    <dbReference type="NCBI Taxonomy" id="1259217"/>
    <lineage>
        <taxon>Bacteria</taxon>
        <taxon>Bacillati</taxon>
        <taxon>Actinomycetota</taxon>
        <taxon>Actinomycetes</taxon>
        <taxon>Micrococcales</taxon>
        <taxon>Microbacteriaceae</taxon>
        <taxon>Cryobacterium</taxon>
    </lineage>
</organism>
<keyword evidence="3" id="KW-1133">Transmembrane helix</keyword>
<evidence type="ECO:0000256" key="3">
    <source>
        <dbReference type="SAM" id="Phobius"/>
    </source>
</evidence>
<protein>
    <recommendedName>
        <fullName evidence="9">Ig-like domain-containing protein</fullName>
    </recommendedName>
</protein>